<dbReference type="GO" id="GO:0005634">
    <property type="term" value="C:nucleus"/>
    <property type="evidence" value="ECO:0007669"/>
    <property type="project" value="UniProtKB-SubCell"/>
</dbReference>
<evidence type="ECO:0000256" key="2">
    <source>
        <dbReference type="ARBA" id="ARBA00023015"/>
    </source>
</evidence>
<dbReference type="GO" id="GO:0045944">
    <property type="term" value="P:positive regulation of transcription by RNA polymerase II"/>
    <property type="evidence" value="ECO:0007669"/>
    <property type="project" value="InterPro"/>
</dbReference>
<dbReference type="Gramene" id="PSR93384">
    <property type="protein sequence ID" value="PSR93384"/>
    <property type="gene ID" value="CEY00_Acc27997"/>
</dbReference>
<evidence type="ECO:0000256" key="5">
    <source>
        <dbReference type="ARBA" id="ARBA00023242"/>
    </source>
</evidence>
<comment type="caution">
    <text evidence="9">The sequence shown here is derived from an EMBL/GenBank/DDBJ whole genome shotgun (WGS) entry which is preliminary data.</text>
</comment>
<dbReference type="InterPro" id="IPR036879">
    <property type="entry name" value="TF_MADSbox_sf"/>
</dbReference>
<protein>
    <submittedName>
        <fullName evidence="9">MADS-box transcription factor</fullName>
    </submittedName>
</protein>
<dbReference type="CDD" id="cd00265">
    <property type="entry name" value="MADS_MEF2_like"/>
    <property type="match status" value="1"/>
</dbReference>
<dbReference type="PRINTS" id="PR00404">
    <property type="entry name" value="MADSDOMAIN"/>
</dbReference>
<accession>A0A2R6PM33</accession>
<keyword evidence="10" id="KW-1185">Reference proteome</keyword>
<dbReference type="Pfam" id="PF01486">
    <property type="entry name" value="K-box"/>
    <property type="match status" value="1"/>
</dbReference>
<dbReference type="InterPro" id="IPR050142">
    <property type="entry name" value="MADS-box/MEF2_TF"/>
</dbReference>
<dbReference type="InterPro" id="IPR002487">
    <property type="entry name" value="TF_Kbox"/>
</dbReference>
<dbReference type="OrthoDB" id="1898716at2759"/>
<dbReference type="Proteomes" id="UP000241394">
    <property type="component" value="Chromosome LG24"/>
</dbReference>
<name>A0A2R6PM33_ACTCC</name>
<evidence type="ECO:0000256" key="1">
    <source>
        <dbReference type="ARBA" id="ARBA00004123"/>
    </source>
</evidence>
<comment type="subcellular location">
    <subcellularLocation>
        <location evidence="1">Nucleus</location>
    </subcellularLocation>
</comment>
<feature type="coiled-coil region" evidence="6">
    <location>
        <begin position="128"/>
        <end position="178"/>
    </location>
</feature>
<dbReference type="PROSITE" id="PS50066">
    <property type="entry name" value="MADS_BOX_2"/>
    <property type="match status" value="1"/>
</dbReference>
<evidence type="ECO:0000259" key="8">
    <source>
        <dbReference type="PROSITE" id="PS51297"/>
    </source>
</evidence>
<organism evidence="9 10">
    <name type="scientific">Actinidia chinensis var. chinensis</name>
    <name type="common">Chinese soft-hair kiwi</name>
    <dbReference type="NCBI Taxonomy" id="1590841"/>
    <lineage>
        <taxon>Eukaryota</taxon>
        <taxon>Viridiplantae</taxon>
        <taxon>Streptophyta</taxon>
        <taxon>Embryophyta</taxon>
        <taxon>Tracheophyta</taxon>
        <taxon>Spermatophyta</taxon>
        <taxon>Magnoliopsida</taxon>
        <taxon>eudicotyledons</taxon>
        <taxon>Gunneridae</taxon>
        <taxon>Pentapetalae</taxon>
        <taxon>asterids</taxon>
        <taxon>Ericales</taxon>
        <taxon>Actinidiaceae</taxon>
        <taxon>Actinidia</taxon>
    </lineage>
</organism>
<evidence type="ECO:0000313" key="10">
    <source>
        <dbReference type="Proteomes" id="UP000241394"/>
    </source>
</evidence>
<dbReference type="EMBL" id="NKQK01000024">
    <property type="protein sequence ID" value="PSR93384.1"/>
    <property type="molecule type" value="Genomic_DNA"/>
</dbReference>
<keyword evidence="6" id="KW-0175">Coiled coil</keyword>
<dbReference type="GO" id="GO:0046983">
    <property type="term" value="F:protein dimerization activity"/>
    <property type="evidence" value="ECO:0007669"/>
    <property type="project" value="InterPro"/>
</dbReference>
<proteinExistence type="predicted"/>
<dbReference type="PROSITE" id="PS51297">
    <property type="entry name" value="K_BOX"/>
    <property type="match status" value="1"/>
</dbReference>
<evidence type="ECO:0000256" key="4">
    <source>
        <dbReference type="ARBA" id="ARBA00023163"/>
    </source>
</evidence>
<dbReference type="STRING" id="1590841.A0A2R6PM33"/>
<dbReference type="PANTHER" id="PTHR48019">
    <property type="entry name" value="SERUM RESPONSE FACTOR HOMOLOG"/>
    <property type="match status" value="1"/>
</dbReference>
<dbReference type="PROSITE" id="PS00350">
    <property type="entry name" value="MADS_BOX_1"/>
    <property type="match status" value="1"/>
</dbReference>
<keyword evidence="2" id="KW-0805">Transcription regulation</keyword>
<keyword evidence="5" id="KW-0539">Nucleus</keyword>
<dbReference type="GO" id="GO:0003700">
    <property type="term" value="F:DNA-binding transcription factor activity"/>
    <property type="evidence" value="ECO:0007669"/>
    <property type="project" value="InterPro"/>
</dbReference>
<evidence type="ECO:0000256" key="3">
    <source>
        <dbReference type="ARBA" id="ARBA00023125"/>
    </source>
</evidence>
<evidence type="ECO:0000259" key="7">
    <source>
        <dbReference type="PROSITE" id="PS50066"/>
    </source>
</evidence>
<feature type="coiled-coil region" evidence="6">
    <location>
        <begin position="256"/>
        <end position="290"/>
    </location>
</feature>
<dbReference type="Gene3D" id="3.40.1810.10">
    <property type="entry name" value="Transcription factor, MADS-box"/>
    <property type="match status" value="1"/>
</dbReference>
<keyword evidence="4" id="KW-0804">Transcription</keyword>
<feature type="domain" description="K-box" evidence="8">
    <location>
        <begin position="121"/>
        <end position="283"/>
    </location>
</feature>
<dbReference type="GO" id="GO:0000977">
    <property type="term" value="F:RNA polymerase II transcription regulatory region sequence-specific DNA binding"/>
    <property type="evidence" value="ECO:0007669"/>
    <property type="project" value="InterPro"/>
</dbReference>
<dbReference type="SUPFAM" id="SSF55455">
    <property type="entry name" value="SRF-like"/>
    <property type="match status" value="1"/>
</dbReference>
<reference evidence="9 10" key="1">
    <citation type="submission" date="2017-07" db="EMBL/GenBank/DDBJ databases">
        <title>An improved, manually edited Actinidia chinensis var. chinensis (kiwifruit) genome highlights the challenges associated with draft genomes and gene prediction in plants.</title>
        <authorList>
            <person name="Pilkington S."/>
            <person name="Crowhurst R."/>
            <person name="Hilario E."/>
            <person name="Nardozza S."/>
            <person name="Fraser L."/>
            <person name="Peng Y."/>
            <person name="Gunaseelan K."/>
            <person name="Simpson R."/>
            <person name="Tahir J."/>
            <person name="Deroles S."/>
            <person name="Templeton K."/>
            <person name="Luo Z."/>
            <person name="Davy M."/>
            <person name="Cheng C."/>
            <person name="Mcneilage M."/>
            <person name="Scaglione D."/>
            <person name="Liu Y."/>
            <person name="Zhang Q."/>
            <person name="Datson P."/>
            <person name="De Silva N."/>
            <person name="Gardiner S."/>
            <person name="Bassett H."/>
            <person name="Chagne D."/>
            <person name="Mccallum J."/>
            <person name="Dzierzon H."/>
            <person name="Deng C."/>
            <person name="Wang Y.-Y."/>
            <person name="Barron N."/>
            <person name="Manako K."/>
            <person name="Bowen J."/>
            <person name="Foster T."/>
            <person name="Erridge Z."/>
            <person name="Tiffin H."/>
            <person name="Waite C."/>
            <person name="Davies K."/>
            <person name="Grierson E."/>
            <person name="Laing W."/>
            <person name="Kirk R."/>
            <person name="Chen X."/>
            <person name="Wood M."/>
            <person name="Montefiori M."/>
            <person name="Brummell D."/>
            <person name="Schwinn K."/>
            <person name="Catanach A."/>
            <person name="Fullerton C."/>
            <person name="Li D."/>
            <person name="Meiyalaghan S."/>
            <person name="Nieuwenhuizen N."/>
            <person name="Read N."/>
            <person name="Prakash R."/>
            <person name="Hunter D."/>
            <person name="Zhang H."/>
            <person name="Mckenzie M."/>
            <person name="Knabel M."/>
            <person name="Harris A."/>
            <person name="Allan A."/>
            <person name="Chen A."/>
            <person name="Janssen B."/>
            <person name="Plunkett B."/>
            <person name="Dwamena C."/>
            <person name="Voogd C."/>
            <person name="Leif D."/>
            <person name="Lafferty D."/>
            <person name="Souleyre E."/>
            <person name="Varkonyi-Gasic E."/>
            <person name="Gambi F."/>
            <person name="Hanley J."/>
            <person name="Yao J.-L."/>
            <person name="Cheung J."/>
            <person name="David K."/>
            <person name="Warren B."/>
            <person name="Marsh K."/>
            <person name="Snowden K."/>
            <person name="Lin-Wang K."/>
            <person name="Brian L."/>
            <person name="Martinez-Sanchez M."/>
            <person name="Wang M."/>
            <person name="Ileperuma N."/>
            <person name="Macnee N."/>
            <person name="Campin R."/>
            <person name="Mcatee P."/>
            <person name="Drummond R."/>
            <person name="Espley R."/>
            <person name="Ireland H."/>
            <person name="Wu R."/>
            <person name="Atkinson R."/>
            <person name="Karunairetnam S."/>
            <person name="Bulley S."/>
            <person name="Chunkath S."/>
            <person name="Hanley Z."/>
            <person name="Storey R."/>
            <person name="Thrimawithana A."/>
            <person name="Thomson S."/>
            <person name="David C."/>
            <person name="Testolin R."/>
        </authorList>
    </citation>
    <scope>NUCLEOTIDE SEQUENCE [LARGE SCALE GENOMIC DNA]</scope>
    <source>
        <strain evidence="10">cv. Red5</strain>
        <tissue evidence="9">Young leaf</tissue>
    </source>
</reference>
<dbReference type="Pfam" id="PF00319">
    <property type="entry name" value="SRF-TF"/>
    <property type="match status" value="1"/>
</dbReference>
<dbReference type="SMART" id="SM00432">
    <property type="entry name" value="MADS"/>
    <property type="match status" value="1"/>
</dbReference>
<evidence type="ECO:0000313" key="9">
    <source>
        <dbReference type="EMBL" id="PSR93384.1"/>
    </source>
</evidence>
<dbReference type="AlphaFoldDB" id="A0A2R6PM33"/>
<keyword evidence="3" id="KW-0238">DNA-binding</keyword>
<sequence>MGRGKVVLERIENKINRQVTFSKRRNGLLKKAFELSLLCDADVALIIFSSRGKLSEFGSSSAAIKLVIMFFDCGIKIMAQLTGGGELYIKLQVSGLICISQTIERYRQYCYTPQDNNEHEQQYSYQELTKLQAKYESLQHLQRHLQGEDLGSLGVDELQNLEKQLDRALVKAREKKETGRGGLRIGGWREGWILVVRIGRRSRQKGGSDLGVVVAEKEMEFGGELRRNDGERVFGDGGGGGQGEGGRETQLMLERMEALRVKEHDLEERNKQLKAKLEEVEERVRAIRSLQCDIAAVGNNGIWVQTSQFNPIEPETLQIGNRLVPPEAAIDETTVAEDSCNLPHAWLI</sequence>
<evidence type="ECO:0000256" key="6">
    <source>
        <dbReference type="SAM" id="Coils"/>
    </source>
</evidence>
<feature type="domain" description="MADS-box" evidence="7">
    <location>
        <begin position="1"/>
        <end position="61"/>
    </location>
</feature>
<gene>
    <name evidence="9" type="ORF">CEY00_Acc27997</name>
</gene>
<dbReference type="InParanoid" id="A0A2R6PM33"/>
<dbReference type="InterPro" id="IPR033896">
    <property type="entry name" value="MEF2-like_N"/>
</dbReference>
<dbReference type="InterPro" id="IPR002100">
    <property type="entry name" value="TF_MADSbox"/>
</dbReference>
<reference evidence="10" key="2">
    <citation type="journal article" date="2018" name="BMC Genomics">
        <title>A manually annotated Actinidia chinensis var. chinensis (kiwifruit) genome highlights the challenges associated with draft genomes and gene prediction in plants.</title>
        <authorList>
            <person name="Pilkington S.M."/>
            <person name="Crowhurst R."/>
            <person name="Hilario E."/>
            <person name="Nardozza S."/>
            <person name="Fraser L."/>
            <person name="Peng Y."/>
            <person name="Gunaseelan K."/>
            <person name="Simpson R."/>
            <person name="Tahir J."/>
            <person name="Deroles S.C."/>
            <person name="Templeton K."/>
            <person name="Luo Z."/>
            <person name="Davy M."/>
            <person name="Cheng C."/>
            <person name="McNeilage M."/>
            <person name="Scaglione D."/>
            <person name="Liu Y."/>
            <person name="Zhang Q."/>
            <person name="Datson P."/>
            <person name="De Silva N."/>
            <person name="Gardiner S.E."/>
            <person name="Bassett H."/>
            <person name="Chagne D."/>
            <person name="McCallum J."/>
            <person name="Dzierzon H."/>
            <person name="Deng C."/>
            <person name="Wang Y.Y."/>
            <person name="Barron L."/>
            <person name="Manako K."/>
            <person name="Bowen J."/>
            <person name="Foster T.M."/>
            <person name="Erridge Z.A."/>
            <person name="Tiffin H."/>
            <person name="Waite C.N."/>
            <person name="Davies K.M."/>
            <person name="Grierson E.P."/>
            <person name="Laing W.A."/>
            <person name="Kirk R."/>
            <person name="Chen X."/>
            <person name="Wood M."/>
            <person name="Montefiori M."/>
            <person name="Brummell D.A."/>
            <person name="Schwinn K.E."/>
            <person name="Catanach A."/>
            <person name="Fullerton C."/>
            <person name="Li D."/>
            <person name="Meiyalaghan S."/>
            <person name="Nieuwenhuizen N."/>
            <person name="Read N."/>
            <person name="Prakash R."/>
            <person name="Hunter D."/>
            <person name="Zhang H."/>
            <person name="McKenzie M."/>
            <person name="Knabel M."/>
            <person name="Harris A."/>
            <person name="Allan A.C."/>
            <person name="Gleave A."/>
            <person name="Chen A."/>
            <person name="Janssen B.J."/>
            <person name="Plunkett B."/>
            <person name="Ampomah-Dwamena C."/>
            <person name="Voogd C."/>
            <person name="Leif D."/>
            <person name="Lafferty D."/>
            <person name="Souleyre E.J.F."/>
            <person name="Varkonyi-Gasic E."/>
            <person name="Gambi F."/>
            <person name="Hanley J."/>
            <person name="Yao J.L."/>
            <person name="Cheung J."/>
            <person name="David K.M."/>
            <person name="Warren B."/>
            <person name="Marsh K."/>
            <person name="Snowden K.C."/>
            <person name="Lin-Wang K."/>
            <person name="Brian L."/>
            <person name="Martinez-Sanchez M."/>
            <person name="Wang M."/>
            <person name="Ileperuma N."/>
            <person name="Macnee N."/>
            <person name="Campin R."/>
            <person name="McAtee P."/>
            <person name="Drummond R.S.M."/>
            <person name="Espley R.V."/>
            <person name="Ireland H.S."/>
            <person name="Wu R."/>
            <person name="Atkinson R.G."/>
            <person name="Karunairetnam S."/>
            <person name="Bulley S."/>
            <person name="Chunkath S."/>
            <person name="Hanley Z."/>
            <person name="Storey R."/>
            <person name="Thrimawithana A.H."/>
            <person name="Thomson S."/>
            <person name="David C."/>
            <person name="Testolin R."/>
            <person name="Huang H."/>
            <person name="Hellens R.P."/>
            <person name="Schaffer R.J."/>
        </authorList>
    </citation>
    <scope>NUCLEOTIDE SEQUENCE [LARGE SCALE GENOMIC DNA]</scope>
    <source>
        <strain evidence="10">cv. Red5</strain>
    </source>
</reference>